<keyword evidence="3" id="KW-1185">Reference proteome</keyword>
<evidence type="ECO:0000313" key="2">
    <source>
        <dbReference type="EMBL" id="KAG5676309.1"/>
    </source>
</evidence>
<dbReference type="EMBL" id="JADBJN010000002">
    <property type="protein sequence ID" value="KAG5676309.1"/>
    <property type="molecule type" value="Genomic_DNA"/>
</dbReference>
<dbReference type="SUPFAM" id="SSF55718">
    <property type="entry name" value="SCP-like"/>
    <property type="match status" value="1"/>
</dbReference>
<accession>A0A9J6C339</accession>
<gene>
    <name evidence="2" type="ORF">PVAND_006156</name>
</gene>
<evidence type="ECO:0000259" key="1">
    <source>
        <dbReference type="Pfam" id="PF02036"/>
    </source>
</evidence>
<protein>
    <recommendedName>
        <fullName evidence="1">SCP2 domain-containing protein</fullName>
    </recommendedName>
</protein>
<dbReference type="AlphaFoldDB" id="A0A9J6C339"/>
<dbReference type="InterPro" id="IPR036527">
    <property type="entry name" value="SCP2_sterol-bd_dom_sf"/>
</dbReference>
<proteinExistence type="predicted"/>
<organism evidence="2 3">
    <name type="scientific">Polypedilum vanderplanki</name>
    <name type="common">Sleeping chironomid midge</name>
    <dbReference type="NCBI Taxonomy" id="319348"/>
    <lineage>
        <taxon>Eukaryota</taxon>
        <taxon>Metazoa</taxon>
        <taxon>Ecdysozoa</taxon>
        <taxon>Arthropoda</taxon>
        <taxon>Hexapoda</taxon>
        <taxon>Insecta</taxon>
        <taxon>Pterygota</taxon>
        <taxon>Neoptera</taxon>
        <taxon>Endopterygota</taxon>
        <taxon>Diptera</taxon>
        <taxon>Nematocera</taxon>
        <taxon>Chironomoidea</taxon>
        <taxon>Chironomidae</taxon>
        <taxon>Chironominae</taxon>
        <taxon>Polypedilum</taxon>
        <taxon>Polypedilum</taxon>
    </lineage>
</organism>
<dbReference type="Gene3D" id="3.30.1050.10">
    <property type="entry name" value="SCP2 sterol-binding domain"/>
    <property type="match status" value="1"/>
</dbReference>
<sequence>MVSAEDVFAKIEARLTKLDPAKRKNFNNYKFIITDDAGTVQKTWLLQLKDDVKVVVGDGAADCTLKLSEKVLCDVGSGAITISDAISQGKITVDGDKEVAILLENAVSTLKE</sequence>
<dbReference type="OrthoDB" id="10265837at2759"/>
<dbReference type="Pfam" id="PF02036">
    <property type="entry name" value="SCP2"/>
    <property type="match status" value="1"/>
</dbReference>
<comment type="caution">
    <text evidence="2">The sequence shown here is derived from an EMBL/GenBank/DDBJ whole genome shotgun (WGS) entry which is preliminary data.</text>
</comment>
<reference evidence="2" key="1">
    <citation type="submission" date="2021-03" db="EMBL/GenBank/DDBJ databases">
        <title>Chromosome level genome of the anhydrobiotic midge Polypedilum vanderplanki.</title>
        <authorList>
            <person name="Yoshida Y."/>
            <person name="Kikawada T."/>
            <person name="Gusev O."/>
        </authorList>
    </citation>
    <scope>NUCLEOTIDE SEQUENCE</scope>
    <source>
        <strain evidence="2">NIAS01</strain>
        <tissue evidence="2">Whole body or cell culture</tissue>
    </source>
</reference>
<dbReference type="InterPro" id="IPR003033">
    <property type="entry name" value="SCP2_sterol-bd_dom"/>
</dbReference>
<dbReference type="Proteomes" id="UP001107558">
    <property type="component" value="Chromosome 2"/>
</dbReference>
<name>A0A9J6C339_POLVA</name>
<evidence type="ECO:0000313" key="3">
    <source>
        <dbReference type="Proteomes" id="UP001107558"/>
    </source>
</evidence>
<feature type="domain" description="SCP2" evidence="1">
    <location>
        <begin position="11"/>
        <end position="106"/>
    </location>
</feature>